<dbReference type="AlphaFoldDB" id="A0AAJ1U0B9"/>
<keyword evidence="1" id="KW-0680">Restriction system</keyword>
<protein>
    <submittedName>
        <fullName evidence="3">Type I restriction enzyme S subunit</fullName>
        <ecNumber evidence="3">3.1.21.3</ecNumber>
    </submittedName>
</protein>
<dbReference type="GO" id="GO:0009035">
    <property type="term" value="F:type I site-specific deoxyribonuclease activity"/>
    <property type="evidence" value="ECO:0007669"/>
    <property type="project" value="UniProtKB-EC"/>
</dbReference>
<keyword evidence="2" id="KW-0238">DNA-binding</keyword>
<dbReference type="GO" id="GO:0003677">
    <property type="term" value="F:DNA binding"/>
    <property type="evidence" value="ECO:0007669"/>
    <property type="project" value="UniProtKB-KW"/>
</dbReference>
<dbReference type="InterPro" id="IPR052021">
    <property type="entry name" value="Type-I_RS_S_subunit"/>
</dbReference>
<dbReference type="RefSeq" id="WP_307198843.1">
    <property type="nucleotide sequence ID" value="NZ_JAUTAN010000001.1"/>
</dbReference>
<accession>A0AAJ1U0B9</accession>
<sequence length="401" mass="43916">MSDWKRLSLGEVVALDVEAVPVEASASYDLVGVLNRGRGLFGRQPIRGYETSYKTLNRIRPDQIVYSRLKAFEGAVTVAPRDLGNVYASQEFPTFTCAEQLLPAYFALITTTRELWDALQHLSTGMGGRRERVKPADFLTLEIVLPSIPEQRRVIDLMASVDAQIEALGQEVRRAWRTWQGAVAVLDESDDQLLLSEGLRAIEAGKSPKGQERVPRSDERAVLKISAVGRARFIPTEVKTVDPTVALPEATKVNSGDVLLVRCNAVLDRVGTVCLVNDVPGNLYLCDKTLRLVPDEQVLLPNYLVHAMAAPSVREQIAKRTAGSDMRNIGQAALRQLTIPAPSIGQQAVIGKALDGLVAEALAVESELASLRACRSALLTSLLQQELEIPQSYDRLLEEVS</sequence>
<evidence type="ECO:0000313" key="4">
    <source>
        <dbReference type="Proteomes" id="UP001239215"/>
    </source>
</evidence>
<evidence type="ECO:0000313" key="3">
    <source>
        <dbReference type="EMBL" id="MDQ1103425.1"/>
    </source>
</evidence>
<dbReference type="Gene3D" id="3.90.220.20">
    <property type="entry name" value="DNA methylase specificity domains"/>
    <property type="match status" value="2"/>
</dbReference>
<evidence type="ECO:0000256" key="1">
    <source>
        <dbReference type="ARBA" id="ARBA00022747"/>
    </source>
</evidence>
<gene>
    <name evidence="3" type="ORF">QE405_000709</name>
</gene>
<dbReference type="GO" id="GO:0009307">
    <property type="term" value="P:DNA restriction-modification system"/>
    <property type="evidence" value="ECO:0007669"/>
    <property type="project" value="UniProtKB-KW"/>
</dbReference>
<dbReference type="Proteomes" id="UP001239215">
    <property type="component" value="Unassembled WGS sequence"/>
</dbReference>
<name>A0AAJ1U0B9_9ACTN</name>
<dbReference type="EMBL" id="JAUTAN010000001">
    <property type="protein sequence ID" value="MDQ1103425.1"/>
    <property type="molecule type" value="Genomic_DNA"/>
</dbReference>
<dbReference type="PANTHER" id="PTHR30408:SF12">
    <property type="entry name" value="TYPE I RESTRICTION ENZYME MJAVIII SPECIFICITY SUBUNIT"/>
    <property type="match status" value="1"/>
</dbReference>
<organism evidence="3 4">
    <name type="scientific">Nocardioides zeae</name>
    <dbReference type="NCBI Taxonomy" id="1457234"/>
    <lineage>
        <taxon>Bacteria</taxon>
        <taxon>Bacillati</taxon>
        <taxon>Actinomycetota</taxon>
        <taxon>Actinomycetes</taxon>
        <taxon>Propionibacteriales</taxon>
        <taxon>Nocardioidaceae</taxon>
        <taxon>Nocardioides</taxon>
    </lineage>
</organism>
<dbReference type="SUPFAM" id="SSF116734">
    <property type="entry name" value="DNA methylase specificity domain"/>
    <property type="match status" value="2"/>
</dbReference>
<keyword evidence="3" id="KW-0378">Hydrolase</keyword>
<evidence type="ECO:0000256" key="2">
    <source>
        <dbReference type="ARBA" id="ARBA00023125"/>
    </source>
</evidence>
<dbReference type="PANTHER" id="PTHR30408">
    <property type="entry name" value="TYPE-1 RESTRICTION ENZYME ECOKI SPECIFICITY PROTEIN"/>
    <property type="match status" value="1"/>
</dbReference>
<reference evidence="3" key="1">
    <citation type="submission" date="2023-07" db="EMBL/GenBank/DDBJ databases">
        <title>Functional and genomic diversity of the sorghum phyllosphere microbiome.</title>
        <authorList>
            <person name="Shade A."/>
        </authorList>
    </citation>
    <scope>NUCLEOTIDE SEQUENCE</scope>
    <source>
        <strain evidence="3">SORGH_AS_1067</strain>
    </source>
</reference>
<comment type="caution">
    <text evidence="3">The sequence shown here is derived from an EMBL/GenBank/DDBJ whole genome shotgun (WGS) entry which is preliminary data.</text>
</comment>
<dbReference type="EC" id="3.1.21.3" evidence="3"/>
<dbReference type="InterPro" id="IPR044946">
    <property type="entry name" value="Restrct_endonuc_typeI_TRD_sf"/>
</dbReference>
<proteinExistence type="predicted"/>